<gene>
    <name evidence="1" type="ORF">SAMN04487901_11634</name>
</gene>
<evidence type="ECO:0000313" key="1">
    <source>
        <dbReference type="EMBL" id="SDH08868.1"/>
    </source>
</evidence>
<proteinExistence type="predicted"/>
<dbReference type="Proteomes" id="UP000198779">
    <property type="component" value="Unassembled WGS sequence"/>
</dbReference>
<dbReference type="EMBL" id="FNCQ01000016">
    <property type="protein sequence ID" value="SDH08868.1"/>
    <property type="molecule type" value="Genomic_DNA"/>
</dbReference>
<dbReference type="AlphaFoldDB" id="A0A1G7ZJI6"/>
<protein>
    <submittedName>
        <fullName evidence="1">Uncharacterized protein</fullName>
    </submittedName>
</protein>
<evidence type="ECO:0000313" key="2">
    <source>
        <dbReference type="Proteomes" id="UP000198779"/>
    </source>
</evidence>
<reference evidence="2" key="1">
    <citation type="submission" date="2016-10" db="EMBL/GenBank/DDBJ databases">
        <authorList>
            <person name="Varghese N."/>
            <person name="Submissions S."/>
        </authorList>
    </citation>
    <scope>NUCLEOTIDE SEQUENCE [LARGE SCALE GENOMIC DNA]</scope>
    <source>
        <strain evidence="2">BP1-148</strain>
    </source>
</reference>
<organism evidence="1 2">
    <name type="scientific">Prevotella communis</name>
    <dbReference type="NCBI Taxonomy" id="2913614"/>
    <lineage>
        <taxon>Bacteria</taxon>
        <taxon>Pseudomonadati</taxon>
        <taxon>Bacteroidota</taxon>
        <taxon>Bacteroidia</taxon>
        <taxon>Bacteroidales</taxon>
        <taxon>Prevotellaceae</taxon>
        <taxon>Prevotella</taxon>
    </lineage>
</organism>
<accession>A0A1G7ZJI6</accession>
<sequence length="40" mass="4495">MLACITGSNTSSLCLKNDVLLIEKRRFSLSPPKKKYQVVI</sequence>
<keyword evidence="2" id="KW-1185">Reference proteome</keyword>
<name>A0A1G7ZJI6_9BACT</name>